<comment type="caution">
    <text evidence="2">The sequence shown here is derived from an EMBL/GenBank/DDBJ whole genome shotgun (WGS) entry which is preliminary data.</text>
</comment>
<keyword evidence="3" id="KW-1185">Reference proteome</keyword>
<dbReference type="Proteomes" id="UP001552299">
    <property type="component" value="Unassembled WGS sequence"/>
</dbReference>
<dbReference type="AlphaFoldDB" id="A0ABD0VDM1"/>
<feature type="region of interest" description="Disordered" evidence="1">
    <location>
        <begin position="98"/>
        <end position="218"/>
    </location>
</feature>
<organism evidence="2 3">
    <name type="scientific">Dendrobium thyrsiflorum</name>
    <name type="common">Pinecone-like raceme dendrobium</name>
    <name type="synonym">Orchid</name>
    <dbReference type="NCBI Taxonomy" id="117978"/>
    <lineage>
        <taxon>Eukaryota</taxon>
        <taxon>Viridiplantae</taxon>
        <taxon>Streptophyta</taxon>
        <taxon>Embryophyta</taxon>
        <taxon>Tracheophyta</taxon>
        <taxon>Spermatophyta</taxon>
        <taxon>Magnoliopsida</taxon>
        <taxon>Liliopsida</taxon>
        <taxon>Asparagales</taxon>
        <taxon>Orchidaceae</taxon>
        <taxon>Epidendroideae</taxon>
        <taxon>Malaxideae</taxon>
        <taxon>Dendrobiinae</taxon>
        <taxon>Dendrobium</taxon>
    </lineage>
</organism>
<evidence type="ECO:0000256" key="1">
    <source>
        <dbReference type="SAM" id="MobiDB-lite"/>
    </source>
</evidence>
<feature type="compositionally biased region" description="Basic and acidic residues" evidence="1">
    <location>
        <begin position="158"/>
        <end position="168"/>
    </location>
</feature>
<accession>A0ABD0VDM1</accession>
<sequence>MSGLKIDEAEEADEGLLLIENCWVISLTPMAPTKEKCIGEIMVESCMVALSMDYSLEEDLYFLEEGESDPEVTSHIERMNLGGDSETTDKSPYTIMDESKENVPSNESEPEEIAQVQLRSGKILPPLPKKGDAQYFIPKKPKPSSSLEAEASNSKAVKRLEQERDKKQVGRKKASPTLPKAATVPKERKYVPHLGSVTDEDDVTPAKSRRVRQPKAKRRKEVEYSNSVYDYESIFMNTVQCVFSRRIDSLSVSDSVLIVTRVPLQHFKEIIHRDVHKVEELKTRYLPPLEKGTQTGNILYIQWEYTRKRIVIGVIGS</sequence>
<proteinExistence type="predicted"/>
<evidence type="ECO:0000313" key="2">
    <source>
        <dbReference type="EMBL" id="KAL0922805.1"/>
    </source>
</evidence>
<name>A0ABD0VDM1_DENTH</name>
<evidence type="ECO:0000313" key="3">
    <source>
        <dbReference type="Proteomes" id="UP001552299"/>
    </source>
</evidence>
<feature type="compositionally biased region" description="Polar residues" evidence="1">
    <location>
        <begin position="143"/>
        <end position="155"/>
    </location>
</feature>
<reference evidence="2 3" key="1">
    <citation type="journal article" date="2024" name="Plant Biotechnol. J.">
        <title>Dendrobium thyrsiflorum genome and its molecular insights into genes involved in important horticultural traits.</title>
        <authorList>
            <person name="Chen B."/>
            <person name="Wang J.Y."/>
            <person name="Zheng P.J."/>
            <person name="Li K.L."/>
            <person name="Liang Y.M."/>
            <person name="Chen X.F."/>
            <person name="Zhang C."/>
            <person name="Zhao X."/>
            <person name="He X."/>
            <person name="Zhang G.Q."/>
            <person name="Liu Z.J."/>
            <person name="Xu Q."/>
        </authorList>
    </citation>
    <scope>NUCLEOTIDE SEQUENCE [LARGE SCALE GENOMIC DNA]</scope>
    <source>
        <strain evidence="2">GZMU011</strain>
    </source>
</reference>
<gene>
    <name evidence="2" type="ORF">M5K25_006826</name>
</gene>
<dbReference type="EMBL" id="JANQDX010000006">
    <property type="protein sequence ID" value="KAL0922805.1"/>
    <property type="molecule type" value="Genomic_DNA"/>
</dbReference>
<protein>
    <submittedName>
        <fullName evidence="2">Uncharacterized protein</fullName>
    </submittedName>
</protein>
<feature type="compositionally biased region" description="Basic residues" evidence="1">
    <location>
        <begin position="207"/>
        <end position="218"/>
    </location>
</feature>